<comment type="catalytic activity">
    <reaction evidence="10 12">
        <text>ATP + H2O = ADP + phosphate + H(+)</text>
        <dbReference type="Rhea" id="RHEA:13065"/>
        <dbReference type="ChEBI" id="CHEBI:15377"/>
        <dbReference type="ChEBI" id="CHEBI:15378"/>
        <dbReference type="ChEBI" id="CHEBI:30616"/>
        <dbReference type="ChEBI" id="CHEBI:43474"/>
        <dbReference type="ChEBI" id="CHEBI:456216"/>
        <dbReference type="EC" id="5.6.2.3"/>
    </reaction>
</comment>
<dbReference type="Gene3D" id="1.10.860.10">
    <property type="entry name" value="DNAb Helicase, Chain A"/>
    <property type="match status" value="1"/>
</dbReference>
<keyword evidence="8 12" id="KW-0238">DNA-binding</keyword>
<keyword evidence="7 12" id="KW-0067">ATP-binding</keyword>
<keyword evidence="3 12" id="KW-0235">DNA replication</keyword>
<dbReference type="GO" id="GO:0042802">
    <property type="term" value="F:identical protein binding"/>
    <property type="evidence" value="ECO:0007669"/>
    <property type="project" value="UniProtKB-ARBA"/>
</dbReference>
<keyword evidence="5 12" id="KW-0378">Hydrolase</keyword>
<dbReference type="Pfam" id="PF00772">
    <property type="entry name" value="DnaB"/>
    <property type="match status" value="1"/>
</dbReference>
<dbReference type="Pfam" id="PF03796">
    <property type="entry name" value="DnaB_C"/>
    <property type="match status" value="1"/>
</dbReference>
<evidence type="ECO:0000256" key="12">
    <source>
        <dbReference type="RuleBase" id="RU362085"/>
    </source>
</evidence>
<dbReference type="GO" id="GO:1990077">
    <property type="term" value="C:primosome complex"/>
    <property type="evidence" value="ECO:0007669"/>
    <property type="project" value="UniProtKB-UniRule"/>
</dbReference>
<evidence type="ECO:0000256" key="6">
    <source>
        <dbReference type="ARBA" id="ARBA00022806"/>
    </source>
</evidence>
<evidence type="ECO:0000256" key="7">
    <source>
        <dbReference type="ARBA" id="ARBA00022840"/>
    </source>
</evidence>
<dbReference type="InterPro" id="IPR007693">
    <property type="entry name" value="DNA_helicase_DnaB-like_N"/>
</dbReference>
<dbReference type="FunFam" id="1.10.860.10:FF:000001">
    <property type="entry name" value="Replicative DNA helicase"/>
    <property type="match status" value="1"/>
</dbReference>
<dbReference type="AlphaFoldDB" id="A0A9D1HTY4"/>
<dbReference type="InterPro" id="IPR016136">
    <property type="entry name" value="DNA_helicase_N/primase_C"/>
</dbReference>
<keyword evidence="6 12" id="KW-0347">Helicase</keyword>
<evidence type="ECO:0000313" key="15">
    <source>
        <dbReference type="Proteomes" id="UP000824087"/>
    </source>
</evidence>
<dbReference type="PANTHER" id="PTHR30153:SF2">
    <property type="entry name" value="REPLICATIVE DNA HELICASE"/>
    <property type="match status" value="1"/>
</dbReference>
<dbReference type="GO" id="GO:0005524">
    <property type="term" value="F:ATP binding"/>
    <property type="evidence" value="ECO:0007669"/>
    <property type="project" value="UniProtKB-UniRule"/>
</dbReference>
<evidence type="ECO:0000256" key="1">
    <source>
        <dbReference type="ARBA" id="ARBA00008428"/>
    </source>
</evidence>
<dbReference type="InterPro" id="IPR007694">
    <property type="entry name" value="DNA_helicase_DnaB-like_C"/>
</dbReference>
<proteinExistence type="inferred from homology"/>
<evidence type="ECO:0000256" key="8">
    <source>
        <dbReference type="ARBA" id="ARBA00023125"/>
    </source>
</evidence>
<dbReference type="InterPro" id="IPR007692">
    <property type="entry name" value="DNA_helicase_DnaB"/>
</dbReference>
<evidence type="ECO:0000256" key="10">
    <source>
        <dbReference type="ARBA" id="ARBA00048954"/>
    </source>
</evidence>
<gene>
    <name evidence="14" type="primary">dnaB</name>
    <name evidence="14" type="ORF">IAD49_01485</name>
</gene>
<evidence type="ECO:0000256" key="9">
    <source>
        <dbReference type="ARBA" id="ARBA00023235"/>
    </source>
</evidence>
<dbReference type="CDD" id="cd00984">
    <property type="entry name" value="DnaB_C"/>
    <property type="match status" value="1"/>
</dbReference>
<comment type="similarity">
    <text evidence="1 12">Belongs to the helicase family. DnaB subfamily.</text>
</comment>
<dbReference type="PANTHER" id="PTHR30153">
    <property type="entry name" value="REPLICATIVE DNA HELICASE DNAB"/>
    <property type="match status" value="1"/>
</dbReference>
<dbReference type="SUPFAM" id="SSF48024">
    <property type="entry name" value="N-terminal domain of DnaB helicase"/>
    <property type="match status" value="1"/>
</dbReference>
<dbReference type="NCBIfam" id="TIGR00665">
    <property type="entry name" value="DnaB"/>
    <property type="match status" value="1"/>
</dbReference>
<dbReference type="GO" id="GO:0003677">
    <property type="term" value="F:DNA binding"/>
    <property type="evidence" value="ECO:0007669"/>
    <property type="project" value="UniProtKB-UniRule"/>
</dbReference>
<name>A0A9D1HTY4_9BACT</name>
<reference evidence="14" key="1">
    <citation type="submission" date="2020-10" db="EMBL/GenBank/DDBJ databases">
        <authorList>
            <person name="Gilroy R."/>
        </authorList>
    </citation>
    <scope>NUCLEOTIDE SEQUENCE</scope>
    <source>
        <strain evidence="14">CHK197-8231</strain>
    </source>
</reference>
<dbReference type="Gene3D" id="3.40.50.300">
    <property type="entry name" value="P-loop containing nucleotide triphosphate hydrolases"/>
    <property type="match status" value="1"/>
</dbReference>
<protein>
    <recommendedName>
        <fullName evidence="11 12">Replicative DNA helicase</fullName>
        <ecNumber evidence="11 12">5.6.2.3</ecNumber>
    </recommendedName>
</protein>
<dbReference type="GO" id="GO:0016787">
    <property type="term" value="F:hydrolase activity"/>
    <property type="evidence" value="ECO:0007669"/>
    <property type="project" value="UniProtKB-KW"/>
</dbReference>
<dbReference type="InterPro" id="IPR036185">
    <property type="entry name" value="DNA_heli_DnaB-like_N_sf"/>
</dbReference>
<comment type="function">
    <text evidence="12">The main replicative DNA helicase, it participates in initiation and elongation during chromosome replication. Travels ahead of the DNA replisome, separating dsDNA into templates for DNA synthesis. A processive ATP-dependent 5'-3' DNA helicase it has DNA-dependent ATPase activity.</text>
</comment>
<evidence type="ECO:0000256" key="3">
    <source>
        <dbReference type="ARBA" id="ARBA00022705"/>
    </source>
</evidence>
<dbReference type="GO" id="GO:0006269">
    <property type="term" value="P:DNA replication, synthesis of primer"/>
    <property type="evidence" value="ECO:0007669"/>
    <property type="project" value="UniProtKB-UniRule"/>
</dbReference>
<keyword evidence="4 12" id="KW-0547">Nucleotide-binding</keyword>
<sequence>MADRVMPHNLEAEQSVLGSMFLSKYAAEKCMESLQKELFYSEAHGRIFQAMSDLVEAGKALDITTLTAELDRKKWLSQVGGVEYISELVNIVPSAANIDQYIAIVEENAIKRRLIEEATQIVTDGYQSTEQLSDLLDRAEMKILNVVKTRKGTEFRSIQDVLFKAQQDLEKLAQTKGEVTGLSTGFYDIDKLTSGLHPNELIIIAARPAMGKTAFAVNLAMNVAMNQDKAVALFNMEMSAEQLAMRMLASAGQIDQNKLKTGRLEHNDWKRVNEAISRLADSNLFIDDTPGMTIGEIRAKCRRLASSENGLSMVVIDYLQLINGSAKYAGQRQQEVSEISRSLKTMAMELGIPVIALAQLSRSVEGREDKRPLLSDLRESGSIEQDADIVAFLYRDDYYNKEAAIDENTSKSEFIVSKHRSGPTATIELIFRRNTATFVNYVNREEN</sequence>
<dbReference type="SUPFAM" id="SSF52540">
    <property type="entry name" value="P-loop containing nucleoside triphosphate hydrolases"/>
    <property type="match status" value="1"/>
</dbReference>
<dbReference type="EMBL" id="DVML01000009">
    <property type="protein sequence ID" value="HIU22232.1"/>
    <property type="molecule type" value="Genomic_DNA"/>
</dbReference>
<feature type="domain" description="SF4 helicase" evidence="13">
    <location>
        <begin position="175"/>
        <end position="445"/>
    </location>
</feature>
<dbReference type="GO" id="GO:0043139">
    <property type="term" value="F:5'-3' DNA helicase activity"/>
    <property type="evidence" value="ECO:0007669"/>
    <property type="project" value="UniProtKB-EC"/>
</dbReference>
<evidence type="ECO:0000256" key="4">
    <source>
        <dbReference type="ARBA" id="ARBA00022741"/>
    </source>
</evidence>
<dbReference type="EC" id="5.6.2.3" evidence="11 12"/>
<evidence type="ECO:0000256" key="11">
    <source>
        <dbReference type="NCBIfam" id="TIGR00665"/>
    </source>
</evidence>
<keyword evidence="2 12" id="KW-0639">Primosome</keyword>
<accession>A0A9D1HTY4</accession>
<evidence type="ECO:0000256" key="2">
    <source>
        <dbReference type="ARBA" id="ARBA00022515"/>
    </source>
</evidence>
<dbReference type="InterPro" id="IPR027417">
    <property type="entry name" value="P-loop_NTPase"/>
</dbReference>
<dbReference type="PROSITE" id="PS51199">
    <property type="entry name" value="SF4_HELICASE"/>
    <property type="match status" value="1"/>
</dbReference>
<dbReference type="GO" id="GO:0005829">
    <property type="term" value="C:cytosol"/>
    <property type="evidence" value="ECO:0007669"/>
    <property type="project" value="TreeGrafter"/>
</dbReference>
<reference evidence="14" key="2">
    <citation type="journal article" date="2021" name="PeerJ">
        <title>Extensive microbial diversity within the chicken gut microbiome revealed by metagenomics and culture.</title>
        <authorList>
            <person name="Gilroy R."/>
            <person name="Ravi A."/>
            <person name="Getino M."/>
            <person name="Pursley I."/>
            <person name="Horton D.L."/>
            <person name="Alikhan N.F."/>
            <person name="Baker D."/>
            <person name="Gharbi K."/>
            <person name="Hall N."/>
            <person name="Watson M."/>
            <person name="Adriaenssens E.M."/>
            <person name="Foster-Nyarko E."/>
            <person name="Jarju S."/>
            <person name="Secka A."/>
            <person name="Antonio M."/>
            <person name="Oren A."/>
            <person name="Chaudhuri R.R."/>
            <person name="La Ragione R."/>
            <person name="Hildebrand F."/>
            <person name="Pallen M.J."/>
        </authorList>
    </citation>
    <scope>NUCLEOTIDE SEQUENCE</scope>
    <source>
        <strain evidence="14">CHK197-8231</strain>
    </source>
</reference>
<evidence type="ECO:0000313" key="14">
    <source>
        <dbReference type="EMBL" id="HIU22232.1"/>
    </source>
</evidence>
<evidence type="ECO:0000256" key="5">
    <source>
        <dbReference type="ARBA" id="ARBA00022801"/>
    </source>
</evidence>
<evidence type="ECO:0000259" key="13">
    <source>
        <dbReference type="PROSITE" id="PS51199"/>
    </source>
</evidence>
<keyword evidence="9" id="KW-0413">Isomerase</keyword>
<dbReference type="Proteomes" id="UP000824087">
    <property type="component" value="Unassembled WGS sequence"/>
</dbReference>
<organism evidence="14 15">
    <name type="scientific">Candidatus Fimihabitans intestinipullorum</name>
    <dbReference type="NCBI Taxonomy" id="2840820"/>
    <lineage>
        <taxon>Bacteria</taxon>
        <taxon>Bacillati</taxon>
        <taxon>Mycoplasmatota</taxon>
        <taxon>Mycoplasmatota incertae sedis</taxon>
        <taxon>Candidatus Fimihabitans</taxon>
    </lineage>
</organism>
<dbReference type="NCBIfam" id="NF004384">
    <property type="entry name" value="PRK05748.1"/>
    <property type="match status" value="1"/>
</dbReference>
<dbReference type="FunFam" id="3.40.50.300:FF:000076">
    <property type="entry name" value="Replicative DNA helicase"/>
    <property type="match status" value="1"/>
</dbReference>
<comment type="caution">
    <text evidence="14">The sequence shown here is derived from an EMBL/GenBank/DDBJ whole genome shotgun (WGS) entry which is preliminary data.</text>
</comment>